<comment type="subcellular location">
    <subcellularLocation>
        <location evidence="1">Mitochondrion</location>
    </subcellularLocation>
</comment>
<name>A0A0D2B489_9PEZI</name>
<organism evidence="2 3">
    <name type="scientific">Verruconis gallopava</name>
    <dbReference type="NCBI Taxonomy" id="253628"/>
    <lineage>
        <taxon>Eukaryota</taxon>
        <taxon>Fungi</taxon>
        <taxon>Dikarya</taxon>
        <taxon>Ascomycota</taxon>
        <taxon>Pezizomycotina</taxon>
        <taxon>Dothideomycetes</taxon>
        <taxon>Pleosporomycetidae</taxon>
        <taxon>Venturiales</taxon>
        <taxon>Sympoventuriaceae</taxon>
        <taxon>Verruconis</taxon>
    </lineage>
</organism>
<dbReference type="VEuPathDB" id="FungiDB:PV09_03190"/>
<sequence>MALRPQILRLLARPATSTPRPNVCVHCRIRCSSTTTTAPSPTLSRLREDLKTAMRAKDTVRLGVLRAVLADITNASKTSSPITDDLSLLALLRKKISQTQASIEEFYQADRKDLVAKEKAQLDILNEYVGGVKVMGRDEVKDVVLQTIAEIKSEGRQLALGDVMKRVTGPGGKLEGKMVEKSTVVSVIREEIGVKK</sequence>
<dbReference type="InParanoid" id="A0A0D2B489"/>
<evidence type="ECO:0000256" key="1">
    <source>
        <dbReference type="RuleBase" id="RU365099"/>
    </source>
</evidence>
<dbReference type="Pfam" id="PF09424">
    <property type="entry name" value="YqeY"/>
    <property type="match status" value="1"/>
</dbReference>
<dbReference type="PANTHER" id="PTHR28055">
    <property type="entry name" value="ALTERED INHERITANCE OF MITOCHONDRIA PROTEIN 41, MITOCHONDRIAL"/>
    <property type="match status" value="1"/>
</dbReference>
<dbReference type="InterPro" id="IPR042184">
    <property type="entry name" value="YqeY/Aim41_N"/>
</dbReference>
<dbReference type="InterPro" id="IPR019004">
    <property type="entry name" value="YqeY/Aim41"/>
</dbReference>
<dbReference type="GeneID" id="27311163"/>
<keyword evidence="3" id="KW-1185">Reference proteome</keyword>
<dbReference type="STRING" id="253628.A0A0D2B489"/>
<reference evidence="2 3" key="1">
    <citation type="submission" date="2015-01" db="EMBL/GenBank/DDBJ databases">
        <title>The Genome Sequence of Ochroconis gallopava CBS43764.</title>
        <authorList>
            <consortium name="The Broad Institute Genomics Platform"/>
            <person name="Cuomo C."/>
            <person name="de Hoog S."/>
            <person name="Gorbushina A."/>
            <person name="Stielow B."/>
            <person name="Teixiera M."/>
            <person name="Abouelleil A."/>
            <person name="Chapman S.B."/>
            <person name="Priest M."/>
            <person name="Young S.K."/>
            <person name="Wortman J."/>
            <person name="Nusbaum C."/>
            <person name="Birren B."/>
        </authorList>
    </citation>
    <scope>NUCLEOTIDE SEQUENCE [LARGE SCALE GENOMIC DNA]</scope>
    <source>
        <strain evidence="2 3">CBS 43764</strain>
    </source>
</reference>
<protein>
    <recommendedName>
        <fullName evidence="1">Altered inheritance of mitochondria protein 41</fullName>
    </recommendedName>
</protein>
<dbReference type="EMBL" id="KN847536">
    <property type="protein sequence ID" value="KIW06009.1"/>
    <property type="molecule type" value="Genomic_DNA"/>
</dbReference>
<dbReference type="AlphaFoldDB" id="A0A0D2B489"/>
<dbReference type="HOGENOM" id="CLU_079430_0_1_1"/>
<dbReference type="GO" id="GO:0016884">
    <property type="term" value="F:carbon-nitrogen ligase activity, with glutamine as amido-N-donor"/>
    <property type="evidence" value="ECO:0007669"/>
    <property type="project" value="UniProtKB-UniRule"/>
</dbReference>
<evidence type="ECO:0000313" key="3">
    <source>
        <dbReference type="Proteomes" id="UP000053259"/>
    </source>
</evidence>
<dbReference type="RefSeq" id="XP_016215878.1">
    <property type="nucleotide sequence ID" value="XM_016356355.1"/>
</dbReference>
<comment type="similarity">
    <text evidence="1">Belongs to the AIM41 family.</text>
</comment>
<dbReference type="InterPro" id="IPR003789">
    <property type="entry name" value="Asn/Gln_tRNA_amidoTrase-B-like"/>
</dbReference>
<dbReference type="OrthoDB" id="538640at2759"/>
<proteinExistence type="inferred from homology"/>
<dbReference type="Proteomes" id="UP000053259">
    <property type="component" value="Unassembled WGS sequence"/>
</dbReference>
<gene>
    <name evidence="1" type="primary">AIM41</name>
    <name evidence="2" type="ORF">PV09_03190</name>
</gene>
<evidence type="ECO:0000313" key="2">
    <source>
        <dbReference type="EMBL" id="KIW06009.1"/>
    </source>
</evidence>
<keyword evidence="1" id="KW-0496">Mitochondrion</keyword>
<dbReference type="PANTHER" id="PTHR28055:SF1">
    <property type="entry name" value="ALTERED INHERITANCE OF MITOCHONDRIA PROTEIN 41, MITOCHONDRIAL"/>
    <property type="match status" value="1"/>
</dbReference>
<dbReference type="GO" id="GO:0005739">
    <property type="term" value="C:mitochondrion"/>
    <property type="evidence" value="ECO:0007669"/>
    <property type="project" value="UniProtKB-SubCell"/>
</dbReference>
<dbReference type="SUPFAM" id="SSF89095">
    <property type="entry name" value="GatB/YqeY motif"/>
    <property type="match status" value="1"/>
</dbReference>
<dbReference type="Gene3D" id="1.10.1510.10">
    <property type="entry name" value="Uncharacterised protein YqeY/AIM41 PF09424, N-terminal domain"/>
    <property type="match status" value="1"/>
</dbReference>
<dbReference type="FunCoup" id="A0A0D2B489">
    <property type="interactions" value="89"/>
</dbReference>
<accession>A0A0D2B489</accession>